<name>A0AAV7WU83_PLEWA</name>
<evidence type="ECO:0000313" key="2">
    <source>
        <dbReference type="EMBL" id="KAJ1217668.1"/>
    </source>
</evidence>
<proteinExistence type="predicted"/>
<organism evidence="2 3">
    <name type="scientific">Pleurodeles waltl</name>
    <name type="common">Iberian ribbed newt</name>
    <dbReference type="NCBI Taxonomy" id="8319"/>
    <lineage>
        <taxon>Eukaryota</taxon>
        <taxon>Metazoa</taxon>
        <taxon>Chordata</taxon>
        <taxon>Craniata</taxon>
        <taxon>Vertebrata</taxon>
        <taxon>Euteleostomi</taxon>
        <taxon>Amphibia</taxon>
        <taxon>Batrachia</taxon>
        <taxon>Caudata</taxon>
        <taxon>Salamandroidea</taxon>
        <taxon>Salamandridae</taxon>
        <taxon>Pleurodelinae</taxon>
        <taxon>Pleurodeles</taxon>
    </lineage>
</organism>
<sequence>MKNRVPADIGDQTDPKCPRMEGNRSRGATGVKEPAGMLDLNYIYCTRSAKRTPEECFTRMLTQAIDVLSLTVDLDNILLVNQDSVHLRKELNVAKDSLFIGFLLSDEKSKFKPFQIITFLGFVIDSA</sequence>
<feature type="compositionally biased region" description="Basic and acidic residues" evidence="1">
    <location>
        <begin position="13"/>
        <end position="24"/>
    </location>
</feature>
<gene>
    <name evidence="2" type="ORF">NDU88_005261</name>
</gene>
<evidence type="ECO:0000256" key="1">
    <source>
        <dbReference type="SAM" id="MobiDB-lite"/>
    </source>
</evidence>
<accession>A0AAV7WU83</accession>
<dbReference type="Proteomes" id="UP001066276">
    <property type="component" value="Chromosome 1_1"/>
</dbReference>
<keyword evidence="3" id="KW-1185">Reference proteome</keyword>
<dbReference type="EMBL" id="JANPWB010000001">
    <property type="protein sequence ID" value="KAJ1217668.1"/>
    <property type="molecule type" value="Genomic_DNA"/>
</dbReference>
<evidence type="ECO:0000313" key="3">
    <source>
        <dbReference type="Proteomes" id="UP001066276"/>
    </source>
</evidence>
<reference evidence="2" key="1">
    <citation type="journal article" date="2022" name="bioRxiv">
        <title>Sequencing and chromosome-scale assembly of the giantPleurodeles waltlgenome.</title>
        <authorList>
            <person name="Brown T."/>
            <person name="Elewa A."/>
            <person name="Iarovenko S."/>
            <person name="Subramanian E."/>
            <person name="Araus A.J."/>
            <person name="Petzold A."/>
            <person name="Susuki M."/>
            <person name="Suzuki K.-i.T."/>
            <person name="Hayashi T."/>
            <person name="Toyoda A."/>
            <person name="Oliveira C."/>
            <person name="Osipova E."/>
            <person name="Leigh N.D."/>
            <person name="Simon A."/>
            <person name="Yun M.H."/>
        </authorList>
    </citation>
    <scope>NUCLEOTIDE SEQUENCE</scope>
    <source>
        <strain evidence="2">20211129_DDA</strain>
        <tissue evidence="2">Liver</tissue>
    </source>
</reference>
<dbReference type="AlphaFoldDB" id="A0AAV7WU83"/>
<comment type="caution">
    <text evidence="2">The sequence shown here is derived from an EMBL/GenBank/DDBJ whole genome shotgun (WGS) entry which is preliminary data.</text>
</comment>
<protein>
    <submittedName>
        <fullName evidence="2">Uncharacterized protein</fullName>
    </submittedName>
</protein>
<feature type="region of interest" description="Disordered" evidence="1">
    <location>
        <begin position="1"/>
        <end position="31"/>
    </location>
</feature>